<dbReference type="Proteomes" id="UP000235023">
    <property type="component" value="Unassembled WGS sequence"/>
</dbReference>
<organism evidence="2 3">
    <name type="scientific">Aspergillus taichungensis</name>
    <dbReference type="NCBI Taxonomy" id="482145"/>
    <lineage>
        <taxon>Eukaryota</taxon>
        <taxon>Fungi</taxon>
        <taxon>Dikarya</taxon>
        <taxon>Ascomycota</taxon>
        <taxon>Pezizomycotina</taxon>
        <taxon>Eurotiomycetes</taxon>
        <taxon>Eurotiomycetidae</taxon>
        <taxon>Eurotiales</taxon>
        <taxon>Aspergillaceae</taxon>
        <taxon>Aspergillus</taxon>
        <taxon>Aspergillus subgen. Circumdati</taxon>
    </lineage>
</organism>
<name>A0A2J5HG13_9EURO</name>
<evidence type="ECO:0000256" key="1">
    <source>
        <dbReference type="SAM" id="MobiDB-lite"/>
    </source>
</evidence>
<evidence type="ECO:0000313" key="3">
    <source>
        <dbReference type="Proteomes" id="UP000235023"/>
    </source>
</evidence>
<protein>
    <submittedName>
        <fullName evidence="2">Uncharacterized protein</fullName>
    </submittedName>
</protein>
<proteinExistence type="predicted"/>
<reference evidence="3" key="1">
    <citation type="submission" date="2017-12" db="EMBL/GenBank/DDBJ databases">
        <authorList>
            <consortium name="DOE Joint Genome Institute"/>
            <person name="Mondo S.J."/>
            <person name="Kjaerbolling I."/>
            <person name="Vesth T.C."/>
            <person name="Frisvad J.C."/>
            <person name="Nybo J.L."/>
            <person name="Theobald S."/>
            <person name="Kuo A."/>
            <person name="Bowyer P."/>
            <person name="Matsuda Y."/>
            <person name="Lyhne E.K."/>
            <person name="Kogle M.E."/>
            <person name="Clum A."/>
            <person name="Lipzen A."/>
            <person name="Salamov A."/>
            <person name="Ngan C.Y."/>
            <person name="Daum C."/>
            <person name="Chiniquy J."/>
            <person name="Barry K."/>
            <person name="LaButti K."/>
            <person name="Haridas S."/>
            <person name="Simmons B.A."/>
            <person name="Magnuson J.K."/>
            <person name="Mortensen U.H."/>
            <person name="Larsen T.O."/>
            <person name="Grigoriev I.V."/>
            <person name="Baker S.E."/>
            <person name="Andersen M.R."/>
            <person name="Nordberg H.P."/>
            <person name="Cantor M.N."/>
            <person name="Hua S.X."/>
        </authorList>
    </citation>
    <scope>NUCLEOTIDE SEQUENCE [LARGE SCALE GENOMIC DNA]</scope>
    <source>
        <strain evidence="3">IBT 19404</strain>
    </source>
</reference>
<gene>
    <name evidence="2" type="ORF">BDW42DRAFT_29697</name>
</gene>
<keyword evidence="3" id="KW-1185">Reference proteome</keyword>
<feature type="compositionally biased region" description="Basic and acidic residues" evidence="1">
    <location>
        <begin position="1"/>
        <end position="18"/>
    </location>
</feature>
<dbReference type="AlphaFoldDB" id="A0A2J5HG13"/>
<dbReference type="EMBL" id="KZ559634">
    <property type="protein sequence ID" value="PLN75879.1"/>
    <property type="molecule type" value="Genomic_DNA"/>
</dbReference>
<feature type="region of interest" description="Disordered" evidence="1">
    <location>
        <begin position="1"/>
        <end position="21"/>
    </location>
</feature>
<accession>A0A2J5HG13</accession>
<evidence type="ECO:0000313" key="2">
    <source>
        <dbReference type="EMBL" id="PLN75879.1"/>
    </source>
</evidence>
<sequence>MGRKGPEIPRQKGEEIIEKRKKRRRLTCEERPLETRKWSRSCLASKPRDGALDGEMIRSQRIPSSMMMVMMYVCSGECLEWICHGGSLPNGEMGQLNQMKSSIECFDEVHVMNRLSC</sequence>